<organism evidence="1">
    <name type="scientific">marine sediment metagenome</name>
    <dbReference type="NCBI Taxonomy" id="412755"/>
    <lineage>
        <taxon>unclassified sequences</taxon>
        <taxon>metagenomes</taxon>
        <taxon>ecological metagenomes</taxon>
    </lineage>
</organism>
<protein>
    <submittedName>
        <fullName evidence="1">Uncharacterized protein</fullName>
    </submittedName>
</protein>
<comment type="caution">
    <text evidence="1">The sequence shown here is derived from an EMBL/GenBank/DDBJ whole genome shotgun (WGS) entry which is preliminary data.</text>
</comment>
<dbReference type="AlphaFoldDB" id="X1T962"/>
<sequence length="82" mass="9921">VNILELFLKENHPKYNSRIIKRFRTIITIRKKFPMHKDTPEVKNSLAELGLPFPIINFQETWIRILLEFIVSLRELEEIFIK</sequence>
<gene>
    <name evidence="1" type="ORF">S12H4_23411</name>
</gene>
<dbReference type="EMBL" id="BARW01012430">
    <property type="protein sequence ID" value="GAI84065.1"/>
    <property type="molecule type" value="Genomic_DNA"/>
</dbReference>
<reference evidence="1" key="1">
    <citation type="journal article" date="2014" name="Front. Microbiol.">
        <title>High frequency of phylogenetically diverse reductive dehalogenase-homologous genes in deep subseafloor sedimentary metagenomes.</title>
        <authorList>
            <person name="Kawai M."/>
            <person name="Futagami T."/>
            <person name="Toyoda A."/>
            <person name="Takaki Y."/>
            <person name="Nishi S."/>
            <person name="Hori S."/>
            <person name="Arai W."/>
            <person name="Tsubouchi T."/>
            <person name="Morono Y."/>
            <person name="Uchiyama I."/>
            <person name="Ito T."/>
            <person name="Fujiyama A."/>
            <person name="Inagaki F."/>
            <person name="Takami H."/>
        </authorList>
    </citation>
    <scope>NUCLEOTIDE SEQUENCE</scope>
    <source>
        <strain evidence="1">Expedition CK06-06</strain>
    </source>
</reference>
<name>X1T962_9ZZZZ</name>
<evidence type="ECO:0000313" key="1">
    <source>
        <dbReference type="EMBL" id="GAI84065.1"/>
    </source>
</evidence>
<feature type="non-terminal residue" evidence="1">
    <location>
        <position position="1"/>
    </location>
</feature>
<proteinExistence type="predicted"/>
<accession>X1T962</accession>